<reference evidence="2 3" key="1">
    <citation type="journal article" date="2023" name="Life. Sci Alliance">
        <title>Evolutionary insights into 3D genome organization and epigenetic landscape of Vigna mungo.</title>
        <authorList>
            <person name="Junaid A."/>
            <person name="Singh B."/>
            <person name="Bhatia S."/>
        </authorList>
    </citation>
    <scope>NUCLEOTIDE SEQUENCE [LARGE SCALE GENOMIC DNA]</scope>
    <source>
        <strain evidence="2">Urdbean</strain>
    </source>
</reference>
<keyword evidence="1" id="KW-0472">Membrane</keyword>
<feature type="transmembrane region" description="Helical" evidence="1">
    <location>
        <begin position="92"/>
        <end position="117"/>
    </location>
</feature>
<dbReference type="EMBL" id="CP144690">
    <property type="protein sequence ID" value="WVY89742.1"/>
    <property type="molecule type" value="Genomic_DNA"/>
</dbReference>
<evidence type="ECO:0000256" key="1">
    <source>
        <dbReference type="SAM" id="Phobius"/>
    </source>
</evidence>
<protein>
    <submittedName>
        <fullName evidence="2">Uncharacterized protein</fullName>
    </submittedName>
</protein>
<keyword evidence="1" id="KW-1133">Transmembrane helix</keyword>
<evidence type="ECO:0000313" key="2">
    <source>
        <dbReference type="EMBL" id="WVY89742.1"/>
    </source>
</evidence>
<dbReference type="PANTHER" id="PTHR35755">
    <property type="entry name" value="PROTEIN, PUTATIVE-RELATED"/>
    <property type="match status" value="1"/>
</dbReference>
<proteinExistence type="predicted"/>
<accession>A0AAQ3REE7</accession>
<organism evidence="2 3">
    <name type="scientific">Vigna mungo</name>
    <name type="common">Black gram</name>
    <name type="synonym">Phaseolus mungo</name>
    <dbReference type="NCBI Taxonomy" id="3915"/>
    <lineage>
        <taxon>Eukaryota</taxon>
        <taxon>Viridiplantae</taxon>
        <taxon>Streptophyta</taxon>
        <taxon>Embryophyta</taxon>
        <taxon>Tracheophyta</taxon>
        <taxon>Spermatophyta</taxon>
        <taxon>Magnoliopsida</taxon>
        <taxon>eudicotyledons</taxon>
        <taxon>Gunneridae</taxon>
        <taxon>Pentapetalae</taxon>
        <taxon>rosids</taxon>
        <taxon>fabids</taxon>
        <taxon>Fabales</taxon>
        <taxon>Fabaceae</taxon>
        <taxon>Papilionoideae</taxon>
        <taxon>50 kb inversion clade</taxon>
        <taxon>NPAAA clade</taxon>
        <taxon>indigoferoid/millettioid clade</taxon>
        <taxon>Phaseoleae</taxon>
        <taxon>Vigna</taxon>
    </lineage>
</organism>
<dbReference type="AlphaFoldDB" id="A0AAQ3REE7"/>
<dbReference type="PANTHER" id="PTHR35755:SF3">
    <property type="entry name" value="EXPRESSED PROTEIN"/>
    <property type="match status" value="1"/>
</dbReference>
<keyword evidence="1" id="KW-0812">Transmembrane</keyword>
<gene>
    <name evidence="2" type="ORF">V8G54_035256</name>
</gene>
<name>A0AAQ3REE7_VIGMU</name>
<dbReference type="Proteomes" id="UP001374535">
    <property type="component" value="Chromosome 11"/>
</dbReference>
<evidence type="ECO:0000313" key="3">
    <source>
        <dbReference type="Proteomes" id="UP001374535"/>
    </source>
</evidence>
<keyword evidence="3" id="KW-1185">Reference proteome</keyword>
<sequence>MIRDGNRSGRVRIVPTRNPTRRIKMYPPPDLLPAGYPFRKNLPDLTESVEKPENGKGKGWIRIPVKRRRAAAHPNPLFFCAMAESESQGHSWISYGVSLLIVLLIALHVFALVYWIYRLATDNRSQQPQQQQQEHQQGHGSWCLRKLYHFCREVGNKAVIQQRE</sequence>